<reference evidence="8" key="1">
    <citation type="journal article" date="2016" name="Genome Announc.">
        <title>Draft genome sequences of fungus Aspergillus calidoustus.</title>
        <authorList>
            <person name="Horn F."/>
            <person name="Linde J."/>
            <person name="Mattern D.J."/>
            <person name="Walther G."/>
            <person name="Guthke R."/>
            <person name="Scherlach K."/>
            <person name="Martin K."/>
            <person name="Brakhage A.A."/>
            <person name="Petzke L."/>
            <person name="Valiante V."/>
        </authorList>
    </citation>
    <scope>NUCLEOTIDE SEQUENCE [LARGE SCALE GENOMIC DNA]</scope>
    <source>
        <strain evidence="8">SF006504</strain>
    </source>
</reference>
<dbReference type="GO" id="GO:0016020">
    <property type="term" value="C:membrane"/>
    <property type="evidence" value="ECO:0007669"/>
    <property type="project" value="TreeGrafter"/>
</dbReference>
<comment type="similarity">
    <text evidence="4">Belongs to the cytochrome b5 family.</text>
</comment>
<dbReference type="SMART" id="SM01117">
    <property type="entry name" value="Cyt-b5"/>
    <property type="match status" value="1"/>
</dbReference>
<dbReference type="SUPFAM" id="SSF55856">
    <property type="entry name" value="Cytochrome b5-like heme/steroid binding domain"/>
    <property type="match status" value="1"/>
</dbReference>
<evidence type="ECO:0000313" key="8">
    <source>
        <dbReference type="Proteomes" id="UP000054771"/>
    </source>
</evidence>
<keyword evidence="1" id="KW-0349">Heme</keyword>
<dbReference type="EMBL" id="CDMC01000004">
    <property type="protein sequence ID" value="CEL03862.1"/>
    <property type="molecule type" value="Genomic_DNA"/>
</dbReference>
<name>A0A0U5FX26_ASPCI</name>
<evidence type="ECO:0000256" key="5">
    <source>
        <dbReference type="SAM" id="MobiDB-lite"/>
    </source>
</evidence>
<dbReference type="PROSITE" id="PS50255">
    <property type="entry name" value="CYTOCHROME_B5_2"/>
    <property type="match status" value="1"/>
</dbReference>
<keyword evidence="3" id="KW-0408">Iron</keyword>
<keyword evidence="2" id="KW-0479">Metal-binding</keyword>
<dbReference type="InterPro" id="IPR050668">
    <property type="entry name" value="Cytochrome_b5"/>
</dbReference>
<feature type="region of interest" description="Disordered" evidence="5">
    <location>
        <begin position="1"/>
        <end position="24"/>
    </location>
</feature>
<proteinExistence type="inferred from homology"/>
<evidence type="ECO:0000256" key="1">
    <source>
        <dbReference type="ARBA" id="ARBA00022617"/>
    </source>
</evidence>
<keyword evidence="8" id="KW-1185">Reference proteome</keyword>
<dbReference type="PANTHER" id="PTHR19359:SF14">
    <property type="entry name" value="CYTOCHROME B5 A"/>
    <property type="match status" value="1"/>
</dbReference>
<dbReference type="InterPro" id="IPR001199">
    <property type="entry name" value="Cyt_B5-like_heme/steroid-bd"/>
</dbReference>
<dbReference type="STRING" id="454130.A0A0U5FX26"/>
<feature type="domain" description="Cytochrome b5 heme-binding" evidence="6">
    <location>
        <begin position="51"/>
        <end position="127"/>
    </location>
</feature>
<dbReference type="GO" id="GO:0046872">
    <property type="term" value="F:metal ion binding"/>
    <property type="evidence" value="ECO:0007669"/>
    <property type="project" value="UniProtKB-KW"/>
</dbReference>
<accession>A0A0U5FX26</accession>
<dbReference type="Pfam" id="PF00173">
    <property type="entry name" value="Cyt-b5"/>
    <property type="match status" value="1"/>
</dbReference>
<dbReference type="PANTHER" id="PTHR19359">
    <property type="entry name" value="CYTOCHROME B5"/>
    <property type="match status" value="1"/>
</dbReference>
<evidence type="ECO:0000256" key="3">
    <source>
        <dbReference type="ARBA" id="ARBA00023004"/>
    </source>
</evidence>
<evidence type="ECO:0000259" key="6">
    <source>
        <dbReference type="PROSITE" id="PS50255"/>
    </source>
</evidence>
<dbReference type="OrthoDB" id="260519at2759"/>
<organism evidence="7 8">
    <name type="scientific">Aspergillus calidoustus</name>
    <dbReference type="NCBI Taxonomy" id="454130"/>
    <lineage>
        <taxon>Eukaryota</taxon>
        <taxon>Fungi</taxon>
        <taxon>Dikarya</taxon>
        <taxon>Ascomycota</taxon>
        <taxon>Pezizomycotina</taxon>
        <taxon>Eurotiomycetes</taxon>
        <taxon>Eurotiomycetidae</taxon>
        <taxon>Eurotiales</taxon>
        <taxon>Aspergillaceae</taxon>
        <taxon>Aspergillus</taxon>
        <taxon>Aspergillus subgen. Nidulantes</taxon>
    </lineage>
</organism>
<protein>
    <recommendedName>
        <fullName evidence="6">Cytochrome b5 heme-binding domain-containing protein</fullName>
    </recommendedName>
</protein>
<sequence>MADTAQSQPRQQPQPEVKAGTEPQTIVTAIVQPEGPDAETTEPIPVEVDLNQVYTFDELVLHNKDGDLWLAIDGTVYDLTKFSGEHPGGKKILLGVAGTDASKKYRKYHGDNILKRYAYEYKIGTLKIEVKEKESKGFFSRFKKKK</sequence>
<evidence type="ECO:0000256" key="2">
    <source>
        <dbReference type="ARBA" id="ARBA00022723"/>
    </source>
</evidence>
<dbReference type="Gene3D" id="3.10.120.10">
    <property type="entry name" value="Cytochrome b5-like heme/steroid binding domain"/>
    <property type="match status" value="1"/>
</dbReference>
<dbReference type="Proteomes" id="UP000054771">
    <property type="component" value="Unassembled WGS sequence"/>
</dbReference>
<evidence type="ECO:0000313" key="7">
    <source>
        <dbReference type="EMBL" id="CEL03862.1"/>
    </source>
</evidence>
<dbReference type="InterPro" id="IPR036400">
    <property type="entry name" value="Cyt_B5-like_heme/steroid_sf"/>
</dbReference>
<dbReference type="GO" id="GO:0020037">
    <property type="term" value="F:heme binding"/>
    <property type="evidence" value="ECO:0007669"/>
    <property type="project" value="TreeGrafter"/>
</dbReference>
<feature type="compositionally biased region" description="Polar residues" evidence="5">
    <location>
        <begin position="1"/>
        <end position="14"/>
    </location>
</feature>
<dbReference type="PRINTS" id="PR00363">
    <property type="entry name" value="CYTOCHROMEB5"/>
</dbReference>
<dbReference type="AlphaFoldDB" id="A0A0U5FX26"/>
<evidence type="ECO:0000256" key="4">
    <source>
        <dbReference type="ARBA" id="ARBA00038168"/>
    </source>
</evidence>
<gene>
    <name evidence="7" type="ORF">ASPCAL05001</name>
</gene>